<protein>
    <submittedName>
        <fullName evidence="2">Uncharacterized protein</fullName>
    </submittedName>
</protein>
<feature type="region of interest" description="Disordered" evidence="1">
    <location>
        <begin position="566"/>
        <end position="630"/>
    </location>
</feature>
<accession>A0A8H5HJ37</accession>
<dbReference type="AlphaFoldDB" id="A0A8H5HJ37"/>
<sequence length="1252" mass="140471">MSHPEGRRTQSLQNPEVWIAGDGPFKNQWRCTICKDTAWRDLRSAVRHEQIQKHQYALSFYRTRPSRSATDPPLAQSARYQENRTSRCTPGVLAQVMQQLHDPHLTAVAAPMPNSRGTMADVDIELDWTQISCDKLPQDNRMEVDDSSVAWAPEDPESQDSIAFGALRAHSSHHLNESVDSNWFPWDDKQTCLLDILKHLPRSTFSDSQMETILAVMEGLGVHHLPSIDDLKKVDEKQQAFCGIPTIQCQGKLGHTYFVNHLGSIVAQEKANPLIGPFVRHYPEDSGQHLEEPWQAKRWLEEIDPTLATPMIRVGQQDYYTFEPAKLVTGEIVVPERWFTRHINGEDIFFAKAFCVEIARDVNGANLGYIVIEHSRIEIVASDLQLSMPFLAQTFHSDGLPDPKKIIGSILQVGSGITPWMHTNPAAGNRYRLLAKGHRVLSYPIWLYCDDTSGNVSKKWNKHNSFLFTSAGLPRSMAHKETNIHFLCTSNIAPPLEMLDGIVDQLEESQEHGVWAWDAATREMVLLIIIVLAMLGDNPMQSELACHIGLKGKFFCRNCWVKGSDQSESPPTATHGQVTPAAANADSENASNRSDSSIGSRVSSRSSLSSGASDTAKPTSKKRPRKETMQQMVERATRFLGENPSRNRNETLGTLRSMFDDACQVGGKTRYGAAKTRSGLKDNVLEFFTNQIFNFRQKLRGSQDEKEKKVREMIEKEIPKDPFSPVWRIKGLDPHQDTPVEILHVILLGFVKYLWRDAISRLSSEQKEILISRLNSLDVSGLGFSRLSGQTLVQYSGSLTGRDFRAISQIAPFVLYDLVPEECFQTWVALSAAIPLIWQPVIERLSVHLAAMHDAIEHFLDCTARWTPRWFNKPKFHIIRHLMPHVQRFGPAILFATEGFEAFNAVVRNHSVHSNRLAPSRDIGRSMARHNRVRHVLSGGFFIPRVQANSMDKPYLPFSDNLRDWKTAGPAPRAFCQPRLTRRNVFADMLGFSIQSESRSPGDCDGVILQDVRYDSTKAGQLAVSHPFTSTLHDLRFSTYKSVFAQNGDVCSLTSFILVRCGGGVPMIARLLEILQLHGRGVHFDGCASMLLVEDYRVAGIAPVYGLPAIQKQSLVLVHNPKSILCSVNVQHNCAANHCDLSATEVIREERQMTDRTRRAVKHFSPHDIMLNTAQMRDALHVQHFRIPPQRLDRAKAILEGATRETNQQKAKEQLITGSSQNTGRGRGRGRGRGGTPLSRSVQSSSLSGSRS</sequence>
<comment type="caution">
    <text evidence="2">The sequence shown here is derived from an EMBL/GenBank/DDBJ whole genome shotgun (WGS) entry which is preliminary data.</text>
</comment>
<dbReference type="PANTHER" id="PTHR31912">
    <property type="entry name" value="IP13529P"/>
    <property type="match status" value="1"/>
</dbReference>
<feature type="region of interest" description="Disordered" evidence="1">
    <location>
        <begin position="1202"/>
        <end position="1252"/>
    </location>
</feature>
<dbReference type="EMBL" id="JAACJP010000005">
    <property type="protein sequence ID" value="KAF5384421.1"/>
    <property type="molecule type" value="Genomic_DNA"/>
</dbReference>
<dbReference type="Proteomes" id="UP000565441">
    <property type="component" value="Unassembled WGS sequence"/>
</dbReference>
<feature type="compositionally biased region" description="Polar residues" evidence="1">
    <location>
        <begin position="566"/>
        <end position="577"/>
    </location>
</feature>
<keyword evidence="3" id="KW-1185">Reference proteome</keyword>
<evidence type="ECO:0000313" key="2">
    <source>
        <dbReference type="EMBL" id="KAF5384421.1"/>
    </source>
</evidence>
<dbReference type="PANTHER" id="PTHR31912:SF34">
    <property type="entry name" value="NOTOCHORD-RELATED PROTEIN"/>
    <property type="match status" value="1"/>
</dbReference>
<feature type="region of interest" description="Disordered" evidence="1">
    <location>
        <begin position="63"/>
        <end position="85"/>
    </location>
</feature>
<evidence type="ECO:0000313" key="3">
    <source>
        <dbReference type="Proteomes" id="UP000565441"/>
    </source>
</evidence>
<proteinExistence type="predicted"/>
<reference evidence="2 3" key="1">
    <citation type="journal article" date="2020" name="ISME J.">
        <title>Uncovering the hidden diversity of litter-decomposition mechanisms in mushroom-forming fungi.</title>
        <authorList>
            <person name="Floudas D."/>
            <person name="Bentzer J."/>
            <person name="Ahren D."/>
            <person name="Johansson T."/>
            <person name="Persson P."/>
            <person name="Tunlid A."/>
        </authorList>
    </citation>
    <scope>NUCLEOTIDE SEQUENCE [LARGE SCALE GENOMIC DNA]</scope>
    <source>
        <strain evidence="2 3">CBS 661.87</strain>
    </source>
</reference>
<evidence type="ECO:0000256" key="1">
    <source>
        <dbReference type="SAM" id="MobiDB-lite"/>
    </source>
</evidence>
<organism evidence="2 3">
    <name type="scientific">Tricholomella constricta</name>
    <dbReference type="NCBI Taxonomy" id="117010"/>
    <lineage>
        <taxon>Eukaryota</taxon>
        <taxon>Fungi</taxon>
        <taxon>Dikarya</taxon>
        <taxon>Basidiomycota</taxon>
        <taxon>Agaricomycotina</taxon>
        <taxon>Agaricomycetes</taxon>
        <taxon>Agaricomycetidae</taxon>
        <taxon>Agaricales</taxon>
        <taxon>Tricholomatineae</taxon>
        <taxon>Lyophyllaceae</taxon>
        <taxon>Tricholomella</taxon>
    </lineage>
</organism>
<feature type="compositionally biased region" description="Low complexity" evidence="1">
    <location>
        <begin position="581"/>
        <end position="613"/>
    </location>
</feature>
<dbReference type="OrthoDB" id="2246127at2759"/>
<gene>
    <name evidence="2" type="ORF">D9615_003216</name>
</gene>
<name>A0A8H5HJ37_9AGAR</name>
<feature type="compositionally biased region" description="Low complexity" evidence="1">
    <location>
        <begin position="1238"/>
        <end position="1252"/>
    </location>
</feature>